<dbReference type="InterPro" id="IPR011109">
    <property type="entry name" value="DNA_bind_recombinase_dom"/>
</dbReference>
<dbReference type="PROSITE" id="PS51737">
    <property type="entry name" value="RECOMBINASE_DNA_BIND"/>
    <property type="match status" value="1"/>
</dbReference>
<proteinExistence type="predicted"/>
<accession>A0A8J7HAG1</accession>
<protein>
    <submittedName>
        <fullName evidence="2">Recombinase</fullName>
    </submittedName>
</protein>
<dbReference type="Gene3D" id="3.90.1750.20">
    <property type="entry name" value="Putative Large Serine Recombinase, Chain B, Domain 2"/>
    <property type="match status" value="1"/>
</dbReference>
<name>A0A8J7HAG1_9FIRM</name>
<dbReference type="Proteomes" id="UP000623269">
    <property type="component" value="Unassembled WGS sequence"/>
</dbReference>
<evidence type="ECO:0000313" key="3">
    <source>
        <dbReference type="Proteomes" id="UP000623269"/>
    </source>
</evidence>
<dbReference type="GO" id="GO:0000150">
    <property type="term" value="F:DNA strand exchange activity"/>
    <property type="evidence" value="ECO:0007669"/>
    <property type="project" value="InterPro"/>
</dbReference>
<keyword evidence="3" id="KW-1185">Reference proteome</keyword>
<feature type="domain" description="Recombinase" evidence="1">
    <location>
        <begin position="5"/>
        <end position="91"/>
    </location>
</feature>
<dbReference type="RefSeq" id="WP_197660112.1">
    <property type="nucleotide sequence ID" value="NZ_JAEAGR010000002.1"/>
</dbReference>
<evidence type="ECO:0000313" key="2">
    <source>
        <dbReference type="EMBL" id="MBH1939896.1"/>
    </source>
</evidence>
<dbReference type="EMBL" id="JAEAGR010000002">
    <property type="protein sequence ID" value="MBH1939896.1"/>
    <property type="molecule type" value="Genomic_DNA"/>
</dbReference>
<dbReference type="InterPro" id="IPR038109">
    <property type="entry name" value="DNA_bind_recomb_sf"/>
</dbReference>
<gene>
    <name evidence="2" type="ORF">I5677_03180</name>
</gene>
<reference evidence="2" key="1">
    <citation type="submission" date="2020-12" db="EMBL/GenBank/DDBJ databases">
        <title>M. sibirica DSM 26468T genome.</title>
        <authorList>
            <person name="Thieme N."/>
            <person name="Rettenmaier R."/>
            <person name="Zverlov V."/>
            <person name="Liebl W."/>
        </authorList>
    </citation>
    <scope>NUCLEOTIDE SEQUENCE</scope>
    <source>
        <strain evidence="2">DSM 26468</strain>
    </source>
</reference>
<comment type="caution">
    <text evidence="2">The sequence shown here is derived from an EMBL/GenBank/DDBJ whole genome shotgun (WGS) entry which is preliminary data.</text>
</comment>
<dbReference type="AlphaFoldDB" id="A0A8J7HAG1"/>
<sequence length="137" mass="15179">MAYVPYGYTITDGVVTVDEKAAGQVKEFFEKYISGLSLTVAGEQAGIEKTHSVMGRILKNVLYLGDDVYPAIIDKETFDKAEEVRNKRAKDLGRIVELAAFTSPPPMERFKMGKVGGKLPAEPIARAEYLYNLIESE</sequence>
<dbReference type="GO" id="GO:0003677">
    <property type="term" value="F:DNA binding"/>
    <property type="evidence" value="ECO:0007669"/>
    <property type="project" value="InterPro"/>
</dbReference>
<organism evidence="2 3">
    <name type="scientific">Mobilitalea sibirica</name>
    <dbReference type="NCBI Taxonomy" id="1462919"/>
    <lineage>
        <taxon>Bacteria</taxon>
        <taxon>Bacillati</taxon>
        <taxon>Bacillota</taxon>
        <taxon>Clostridia</taxon>
        <taxon>Lachnospirales</taxon>
        <taxon>Lachnospiraceae</taxon>
        <taxon>Mobilitalea</taxon>
    </lineage>
</organism>
<evidence type="ECO:0000259" key="1">
    <source>
        <dbReference type="PROSITE" id="PS51737"/>
    </source>
</evidence>